<sequence>MAGRRSIEDTNKIREANGLPLIQKKEPKSKAILPESKKARAQEVLATMLGRKGKNVVQKVLDKALNDEDDDQMACLKLVMDRILPADYLAKVKGKSNQISIQIMGVGETTIHSSEEEVDEELVDVDYEEVTDNNGQE</sequence>
<name>A0A6J7X177_9CAUD</name>
<accession>A0A6J7X177</accession>
<feature type="region of interest" description="Disordered" evidence="1">
    <location>
        <begin position="1"/>
        <end position="20"/>
    </location>
</feature>
<proteinExistence type="predicted"/>
<organism evidence="2">
    <name type="scientific">uncultured Caudovirales phage</name>
    <dbReference type="NCBI Taxonomy" id="2100421"/>
    <lineage>
        <taxon>Viruses</taxon>
        <taxon>Duplodnaviria</taxon>
        <taxon>Heunggongvirae</taxon>
        <taxon>Uroviricota</taxon>
        <taxon>Caudoviricetes</taxon>
        <taxon>Peduoviridae</taxon>
        <taxon>Maltschvirus</taxon>
        <taxon>Maltschvirus maltsch</taxon>
    </lineage>
</organism>
<gene>
    <name evidence="2" type="ORF">UFOVP369_29</name>
</gene>
<protein>
    <submittedName>
        <fullName evidence="2">Uncharacterized protein</fullName>
    </submittedName>
</protein>
<dbReference type="EMBL" id="LR798315">
    <property type="protein sequence ID" value="CAB5222742.1"/>
    <property type="molecule type" value="Genomic_DNA"/>
</dbReference>
<evidence type="ECO:0000256" key="1">
    <source>
        <dbReference type="SAM" id="MobiDB-lite"/>
    </source>
</evidence>
<evidence type="ECO:0000313" key="2">
    <source>
        <dbReference type="EMBL" id="CAB5222742.1"/>
    </source>
</evidence>
<reference evidence="2" key="1">
    <citation type="submission" date="2020-05" db="EMBL/GenBank/DDBJ databases">
        <authorList>
            <person name="Chiriac C."/>
            <person name="Salcher M."/>
            <person name="Ghai R."/>
            <person name="Kavagutti S V."/>
        </authorList>
    </citation>
    <scope>NUCLEOTIDE SEQUENCE</scope>
</reference>
<feature type="compositionally biased region" description="Basic and acidic residues" evidence="1">
    <location>
        <begin position="1"/>
        <end position="15"/>
    </location>
</feature>